<evidence type="ECO:0000313" key="5">
    <source>
        <dbReference type="EMBL" id="MEQ2431370.1"/>
    </source>
</evidence>
<feature type="domain" description="VWFA" evidence="4">
    <location>
        <begin position="642"/>
        <end position="861"/>
    </location>
</feature>
<dbReference type="Gene3D" id="3.40.50.410">
    <property type="entry name" value="von Willebrand factor, type A domain"/>
    <property type="match status" value="2"/>
</dbReference>
<feature type="region of interest" description="Disordered" evidence="1">
    <location>
        <begin position="33"/>
        <end position="96"/>
    </location>
</feature>
<dbReference type="Proteomes" id="UP001457898">
    <property type="component" value="Unassembled WGS sequence"/>
</dbReference>
<dbReference type="InterPro" id="IPR002035">
    <property type="entry name" value="VWF_A"/>
</dbReference>
<keyword evidence="6" id="KW-1185">Reference proteome</keyword>
<evidence type="ECO:0000256" key="2">
    <source>
        <dbReference type="SAM" id="Phobius"/>
    </source>
</evidence>
<evidence type="ECO:0000313" key="6">
    <source>
        <dbReference type="Proteomes" id="UP001457898"/>
    </source>
</evidence>
<feature type="signal peptide" evidence="3">
    <location>
        <begin position="1"/>
        <end position="27"/>
    </location>
</feature>
<feature type="chain" id="PRO_5047457856" evidence="3">
    <location>
        <begin position="28"/>
        <end position="1753"/>
    </location>
</feature>
<sequence>MKSNIKKRVLAVVLCMVLMLSTGISTMADGEVAAGTPAPESGASQEPAAASVEGEAVEGETVEGEQTPAEQSTETQEETPTEPSAAESKDEPAADINSVSGVTELVGSNGIQNEASEQETETDLTEQEPEVEIVSEATELKQEFTDEAGNVTQRVIANIPEGAFQANASEITMEVNYLDEAAENHVKELMTAALPENEILGDYILYDIKFKVNGEVTEPQKAIAITFEGSGLHIEDTKKANVFYLDPADPEVQDDKDEIVEITQKSEMIENLQNAGQSIENIDEYDLSEISVKEDGTADQILMEGRISTVYGCYVEEYPEPVQTLTYEDDDVVVNVNAYTEDAIPAGASLKVVPIRSDVKETEEQYKEVEEQLNKKAENEDYDIEGFLAYDITFVNENDAEVEPNGFVKVSMEYKKEAIPDEVTTSDDANLDVTVMHLEENENGDIKDVVDMIADTDKEASVDVTENVKVKKAEFKTESFSVFTLTWKNSNGGKSRTIRFNYVDNENNPIPGKGGREILNSSNEQIDLASDEYQVVIDGYDYKYTTIVRYDNTPRVRYIRRYFNNIQYKNEKDDWTKIDETSDTVYDIYFVYDKQDSGGGDAEEETLGAPNHRKYIQYNADEKDYTLTLDVTGKKGDTVGADVLFVLDRSASMTNNYSTRLANLKKAVVAATDSLLTKDSSNRVAAVWFSYDDTEDSSLDTGWYDYSQKKSFTDKINGVNNAEGGTNWQLGMRKANNKMGQRPSDSKNRKYVIFISDGQPTQSYKGVTGSYYANTTQGNGTGYSDDYFNKAVEEVQEVGSKQNLANSTFYSVYLDNSSISGTSYTVGERMRTFANKINGYGGIQASGEDATVSIQNTLNKITKNILTPAFKNVTIKDTLSKYVDLTETPNFTVTYKKGDTTSVLTKDRDYTLTQNGKEITLSLLNGAELDDGATYSLSFDIKPTQEAIDAYTENGGYLHTGDEDTDADGNSTSSGKKGFYSNDSAVVKYQENDNTPAQADYKKPVVQIDEGTIDIPEDPNPIDGSITKTMGAVGENGKYPITLQVKTRLEETSEEAKVDVIMVMDVSGSMSGDRLKDTKAAATSFVEGFVGARGTISENHRVGIVTFSTNASMKTFGNENYYSGNVDEIISVINNISANGGTNTESGFIKAKEMAAKSVNKKYVIFLTDGVPTYSESSTSGGSTCTVGEYNAAVDKAIALRESVDGIYTIGLLNGMKDGSKDMDVARRLLASADSKHYQTGYEACYKPKTGRYVDDSTVISSESQTGTVDWDTSVDCTYSDGYFEVTSSDDATTKLEAIWKQLATIINNKTAGSTGSGWVVTDKMADYTSFCELDGADMNGFKVTLSEDKLSLTATIENKKITVAEFNKETETLIWYLNDALAEKSIMYKHGVDYTYTLKYYVDFEDSGKTEFRRTNDTTYVTKKEGGKLYPPKMPFFINVIGDKVEENSANGLNGAKFAVYRNPDKTGLIKDEITSGEMGHFAFQIGQSDMILTENGDGSESYTVTVYLEETEAPYGFNRDEVLHPLTINVSRVTYQEDSGVPSGDVQIEYSEIENDLLSVSSNGNLKLVYTNKPKANWGIIKRSSNNPELLLKEAEFELYKKTGDLIDKQPSYKGVSDENGVISKWVDLNSDTQKEILGRLIPAGTYILKETKAPIGYTISDETWVVEISSDKVVIKSGDKEISQIPLGDLENISGVDKNGAYFYFDNAVLYELPSTGGSGIFLYMVGGVLLMIAASLLLYKNKSREVLEK</sequence>
<accession>A0ABV1DN26</accession>
<organism evidence="5 6">
    <name type="scientific">Blautia caccae</name>
    <dbReference type="NCBI Taxonomy" id="3133175"/>
    <lineage>
        <taxon>Bacteria</taxon>
        <taxon>Bacillati</taxon>
        <taxon>Bacillota</taxon>
        <taxon>Clostridia</taxon>
        <taxon>Lachnospirales</taxon>
        <taxon>Lachnospiraceae</taxon>
        <taxon>Blautia</taxon>
    </lineage>
</organism>
<comment type="caution">
    <text evidence="5">The sequence shown here is derived from an EMBL/GenBank/DDBJ whole genome shotgun (WGS) entry which is preliminary data.</text>
</comment>
<feature type="compositionally biased region" description="Low complexity" evidence="1">
    <location>
        <begin position="64"/>
        <end position="74"/>
    </location>
</feature>
<proteinExistence type="predicted"/>
<evidence type="ECO:0000256" key="3">
    <source>
        <dbReference type="SAM" id="SignalP"/>
    </source>
</evidence>
<dbReference type="InterPro" id="IPR013783">
    <property type="entry name" value="Ig-like_fold"/>
</dbReference>
<dbReference type="InterPro" id="IPR041033">
    <property type="entry name" value="SpaA_PFL_dom_1"/>
</dbReference>
<dbReference type="Pfam" id="PF17802">
    <property type="entry name" value="SpaA"/>
    <property type="match status" value="1"/>
</dbReference>
<dbReference type="InterPro" id="IPR051266">
    <property type="entry name" value="CLCR"/>
</dbReference>
<dbReference type="Pfam" id="PF00092">
    <property type="entry name" value="VWA"/>
    <property type="match status" value="2"/>
</dbReference>
<feature type="compositionally biased region" description="Acidic residues" evidence="1">
    <location>
        <begin position="116"/>
        <end position="130"/>
    </location>
</feature>
<dbReference type="PANTHER" id="PTHR10579:SF43">
    <property type="entry name" value="ZINC FINGER (C3HC4-TYPE RING FINGER) FAMILY PROTEIN"/>
    <property type="match status" value="1"/>
</dbReference>
<dbReference type="EMBL" id="JBBMFP010000008">
    <property type="protein sequence ID" value="MEQ2431370.1"/>
    <property type="molecule type" value="Genomic_DNA"/>
</dbReference>
<protein>
    <submittedName>
        <fullName evidence="5">VWA domain-containing protein</fullName>
    </submittedName>
</protein>
<feature type="domain" description="VWFA" evidence="4">
    <location>
        <begin position="1059"/>
        <end position="1212"/>
    </location>
</feature>
<dbReference type="RefSeq" id="WP_148393969.1">
    <property type="nucleotide sequence ID" value="NZ_JBBMFP010000008.1"/>
</dbReference>
<feature type="region of interest" description="Disordered" evidence="1">
    <location>
        <begin position="109"/>
        <end position="130"/>
    </location>
</feature>
<gene>
    <name evidence="5" type="ORF">WMO65_10185</name>
</gene>
<evidence type="ECO:0000259" key="4">
    <source>
        <dbReference type="PROSITE" id="PS50234"/>
    </source>
</evidence>
<dbReference type="SMART" id="SM00327">
    <property type="entry name" value="VWA"/>
    <property type="match status" value="2"/>
</dbReference>
<dbReference type="PANTHER" id="PTHR10579">
    <property type="entry name" value="CALCIUM-ACTIVATED CHLORIDE CHANNEL REGULATOR"/>
    <property type="match status" value="1"/>
</dbReference>
<dbReference type="CDD" id="cd00198">
    <property type="entry name" value="vWFA"/>
    <property type="match status" value="2"/>
</dbReference>
<feature type="transmembrane region" description="Helical" evidence="2">
    <location>
        <begin position="1724"/>
        <end position="1743"/>
    </location>
</feature>
<name>A0ABV1DN26_9FIRM</name>
<evidence type="ECO:0000256" key="1">
    <source>
        <dbReference type="SAM" id="MobiDB-lite"/>
    </source>
</evidence>
<dbReference type="Gene3D" id="2.60.40.10">
    <property type="entry name" value="Immunoglobulins"/>
    <property type="match status" value="2"/>
</dbReference>
<keyword evidence="3" id="KW-0732">Signal</keyword>
<keyword evidence="2" id="KW-1133">Transmembrane helix</keyword>
<reference evidence="5 6" key="1">
    <citation type="submission" date="2024-03" db="EMBL/GenBank/DDBJ databases">
        <title>Human intestinal bacterial collection.</title>
        <authorList>
            <person name="Pauvert C."/>
            <person name="Hitch T.C.A."/>
            <person name="Clavel T."/>
        </authorList>
    </citation>
    <scope>NUCLEOTIDE SEQUENCE [LARGE SCALE GENOMIC DNA]</scope>
    <source>
        <strain evidence="5 6">CLA-SR-H028</strain>
    </source>
</reference>
<dbReference type="NCBIfam" id="TIGR01167">
    <property type="entry name" value="LPXTG_anchor"/>
    <property type="match status" value="1"/>
</dbReference>
<dbReference type="SUPFAM" id="SSF53300">
    <property type="entry name" value="vWA-like"/>
    <property type="match status" value="2"/>
</dbReference>
<dbReference type="InterPro" id="IPR036465">
    <property type="entry name" value="vWFA_dom_sf"/>
</dbReference>
<dbReference type="Pfam" id="PF24558">
    <property type="entry name" value="DUF7604"/>
    <property type="match status" value="1"/>
</dbReference>
<dbReference type="PROSITE" id="PS50234">
    <property type="entry name" value="VWFA"/>
    <property type="match status" value="2"/>
</dbReference>
<keyword evidence="2" id="KW-0812">Transmembrane</keyword>
<dbReference type="InterPro" id="IPR055384">
    <property type="entry name" value="DUF7604"/>
</dbReference>
<keyword evidence="2" id="KW-0472">Membrane</keyword>